<dbReference type="PANTHER" id="PTHR45759">
    <property type="entry name" value="NUCLEOLAR GTP-BINDING PROTEIN 1"/>
    <property type="match status" value="1"/>
</dbReference>
<evidence type="ECO:0000259" key="2">
    <source>
        <dbReference type="Pfam" id="PF06858"/>
    </source>
</evidence>
<dbReference type="EMBL" id="KL662140">
    <property type="protein sequence ID" value="KFM27016.1"/>
    <property type="molecule type" value="Genomic_DNA"/>
</dbReference>
<dbReference type="RefSeq" id="XP_011399972.1">
    <property type="nucleotide sequence ID" value="XM_011401670.1"/>
</dbReference>
<protein>
    <submittedName>
        <fullName evidence="3">Nucleolar GTP-binding protein 1</fullName>
    </submittedName>
</protein>
<evidence type="ECO:0000313" key="3">
    <source>
        <dbReference type="EMBL" id="KFM27016.1"/>
    </source>
</evidence>
<dbReference type="InterPro" id="IPR030389">
    <property type="entry name" value="G_FEOB_dom"/>
</dbReference>
<dbReference type="InterPro" id="IPR010674">
    <property type="entry name" value="NOG1_Rossman_fold_dom"/>
</dbReference>
<evidence type="ECO:0000259" key="1">
    <source>
        <dbReference type="Pfam" id="PF02421"/>
    </source>
</evidence>
<dbReference type="Gene3D" id="3.40.50.300">
    <property type="entry name" value="P-loop containing nucleotide triphosphate hydrolases"/>
    <property type="match status" value="1"/>
</dbReference>
<dbReference type="SUPFAM" id="SSF52540">
    <property type="entry name" value="P-loop containing nucleoside triphosphate hydrolases"/>
    <property type="match status" value="1"/>
</dbReference>
<dbReference type="InterPro" id="IPR006073">
    <property type="entry name" value="GTP-bd"/>
</dbReference>
<dbReference type="GO" id="GO:0005525">
    <property type="term" value="F:GTP binding"/>
    <property type="evidence" value="ECO:0007669"/>
    <property type="project" value="InterPro"/>
</dbReference>
<feature type="domain" description="Nucleolar GTP-binding protein 1 Rossman-fold" evidence="2">
    <location>
        <begin position="97"/>
        <end position="153"/>
    </location>
</feature>
<accession>A0A087SMR2</accession>
<dbReference type="eggNOG" id="KOG1490">
    <property type="taxonomic scope" value="Eukaryota"/>
</dbReference>
<dbReference type="KEGG" id="apro:F751_1152"/>
<dbReference type="Proteomes" id="UP000028924">
    <property type="component" value="Unassembled WGS sequence"/>
</dbReference>
<dbReference type="Pfam" id="PF06858">
    <property type="entry name" value="NOG1"/>
    <property type="match status" value="1"/>
</dbReference>
<sequence>MRFLGAAVVDELKDIARNLRRLPVVDLSGATVALVGAPNVGKSSLVQLLSSGLPEVCDYPFTTRSIKVGHFFVDGMRHQVTDTPGLLARPDPERNAMERLTLATLLHLPTSVVFVADLTGQCGTSVGKQWAIRQELKARFPNKPWLDVCSKADLLEAEFRVADAHRAGQGTTQPPEALTTAVEWAVHVPEALRVSATTEQGLDGLKVSLSDTVRAALESLDAWVDAEEA</sequence>
<feature type="domain" description="FeoB-type G" evidence="1">
    <location>
        <begin position="31"/>
        <end position="88"/>
    </location>
</feature>
<name>A0A087SMR2_AUXPR</name>
<dbReference type="AlphaFoldDB" id="A0A087SMR2"/>
<evidence type="ECO:0000313" key="4">
    <source>
        <dbReference type="Proteomes" id="UP000028924"/>
    </source>
</evidence>
<dbReference type="InterPro" id="IPR027417">
    <property type="entry name" value="P-loop_NTPase"/>
</dbReference>
<dbReference type="GeneID" id="23612543"/>
<reference evidence="3 4" key="1">
    <citation type="journal article" date="2014" name="BMC Genomics">
        <title>Oil accumulation mechanisms of the oleaginous microalga Chlorella protothecoides revealed through its genome, transcriptomes, and proteomes.</title>
        <authorList>
            <person name="Gao C."/>
            <person name="Wang Y."/>
            <person name="Shen Y."/>
            <person name="Yan D."/>
            <person name="He X."/>
            <person name="Dai J."/>
            <person name="Wu Q."/>
        </authorList>
    </citation>
    <scope>NUCLEOTIDE SEQUENCE [LARGE SCALE GENOMIC DNA]</scope>
    <source>
        <strain evidence="3 4">0710</strain>
    </source>
</reference>
<organism evidence="3 4">
    <name type="scientific">Auxenochlorella protothecoides</name>
    <name type="common">Green microalga</name>
    <name type="synonym">Chlorella protothecoides</name>
    <dbReference type="NCBI Taxonomy" id="3075"/>
    <lineage>
        <taxon>Eukaryota</taxon>
        <taxon>Viridiplantae</taxon>
        <taxon>Chlorophyta</taxon>
        <taxon>core chlorophytes</taxon>
        <taxon>Trebouxiophyceae</taxon>
        <taxon>Chlorellales</taxon>
        <taxon>Chlorellaceae</taxon>
        <taxon>Auxenochlorella</taxon>
    </lineage>
</organism>
<keyword evidence="4" id="KW-1185">Reference proteome</keyword>
<dbReference type="PRINTS" id="PR00326">
    <property type="entry name" value="GTP1OBG"/>
</dbReference>
<dbReference type="Pfam" id="PF02421">
    <property type="entry name" value="FeoB_N"/>
    <property type="match status" value="1"/>
</dbReference>
<dbReference type="OrthoDB" id="415015at2759"/>
<dbReference type="STRING" id="3075.A0A087SMR2"/>
<proteinExistence type="predicted"/>
<gene>
    <name evidence="3" type="ORF">F751_1152</name>
</gene>